<evidence type="ECO:0000256" key="10">
    <source>
        <dbReference type="SAM" id="SignalP"/>
    </source>
</evidence>
<dbReference type="SUPFAM" id="SSF82171">
    <property type="entry name" value="DPP6 N-terminal domain-like"/>
    <property type="match status" value="1"/>
</dbReference>
<keyword evidence="4 7" id="KW-0645">Protease</keyword>
<proteinExistence type="inferred from homology"/>
<dbReference type="Pfam" id="PF14684">
    <property type="entry name" value="Tricorn_C1"/>
    <property type="match status" value="1"/>
</dbReference>
<comment type="function">
    <text evidence="7">Degrades oligopeptides.</text>
</comment>
<organism evidence="12 13">
    <name type="scientific">Pseudomarimonas arenosa</name>
    <dbReference type="NCBI Taxonomy" id="2774145"/>
    <lineage>
        <taxon>Bacteria</taxon>
        <taxon>Pseudomonadati</taxon>
        <taxon>Pseudomonadota</taxon>
        <taxon>Gammaproteobacteria</taxon>
        <taxon>Lysobacterales</taxon>
        <taxon>Lysobacteraceae</taxon>
        <taxon>Pseudomarimonas</taxon>
    </lineage>
</organism>
<keyword evidence="3 7" id="KW-0963">Cytoplasm</keyword>
<evidence type="ECO:0000313" key="13">
    <source>
        <dbReference type="Proteomes" id="UP000613768"/>
    </source>
</evidence>
<feature type="signal peptide" evidence="10">
    <location>
        <begin position="1"/>
        <end position="21"/>
    </location>
</feature>
<dbReference type="Proteomes" id="UP000613768">
    <property type="component" value="Unassembled WGS sequence"/>
</dbReference>
<gene>
    <name evidence="12" type="ORF">IFO71_08660</name>
</gene>
<dbReference type="InterPro" id="IPR029045">
    <property type="entry name" value="ClpP/crotonase-like_dom_sf"/>
</dbReference>
<dbReference type="InterPro" id="IPR015943">
    <property type="entry name" value="WD40/YVTN_repeat-like_dom_sf"/>
</dbReference>
<comment type="similarity">
    <text evidence="2 7">Belongs to the peptidase S41B family.</text>
</comment>
<dbReference type="AlphaFoldDB" id="A0AAW3ZK28"/>
<dbReference type="Gene3D" id="3.30.750.44">
    <property type="match status" value="1"/>
</dbReference>
<dbReference type="EMBL" id="JACYTR010000013">
    <property type="protein sequence ID" value="MBD8525815.1"/>
    <property type="molecule type" value="Genomic_DNA"/>
</dbReference>
<reference evidence="12 13" key="1">
    <citation type="submission" date="2020-09" db="EMBL/GenBank/DDBJ databases">
        <title>Pseudoxanthomonas sp. CAU 1598 isolated from sand of Yaerae Beach.</title>
        <authorList>
            <person name="Kim W."/>
        </authorList>
    </citation>
    <scope>NUCLEOTIDE SEQUENCE [LARGE SCALE GENOMIC DNA]</scope>
    <source>
        <strain evidence="12 13">CAU 1598</strain>
    </source>
</reference>
<feature type="active site" description="Charge relay system" evidence="8">
    <location>
        <position position="745"/>
    </location>
</feature>
<feature type="compositionally biased region" description="Pro residues" evidence="9">
    <location>
        <begin position="1067"/>
        <end position="1082"/>
    </location>
</feature>
<accession>A0AAW3ZK28</accession>
<evidence type="ECO:0000313" key="12">
    <source>
        <dbReference type="EMBL" id="MBD8525815.1"/>
    </source>
</evidence>
<dbReference type="GO" id="GO:0008236">
    <property type="term" value="F:serine-type peptidase activity"/>
    <property type="evidence" value="ECO:0007669"/>
    <property type="project" value="UniProtKB-UniRule"/>
</dbReference>
<dbReference type="PANTHER" id="PTHR43253:SF1">
    <property type="entry name" value="TRICORN PROTEASE HOMOLOG 2-RELATED"/>
    <property type="match status" value="1"/>
</dbReference>
<keyword evidence="5 7" id="KW-0378">Hydrolase</keyword>
<dbReference type="Gene3D" id="3.90.226.10">
    <property type="entry name" value="2-enoyl-CoA Hydratase, Chain A, domain 1"/>
    <property type="match status" value="1"/>
</dbReference>
<dbReference type="Gene3D" id="2.120.10.60">
    <property type="entry name" value="Tricorn protease N-terminal domain"/>
    <property type="match status" value="1"/>
</dbReference>
<comment type="subcellular location">
    <subcellularLocation>
        <location evidence="1 7">Cytoplasm</location>
    </subcellularLocation>
</comment>
<evidence type="ECO:0000256" key="1">
    <source>
        <dbReference type="ARBA" id="ARBA00004496"/>
    </source>
</evidence>
<dbReference type="InterPro" id="IPR012393">
    <property type="entry name" value="Tricorn_protease"/>
</dbReference>
<dbReference type="EC" id="3.4.21.-" evidence="7"/>
<keyword evidence="13" id="KW-1185">Reference proteome</keyword>
<feature type="domain" description="Tail specific protease" evidence="11">
    <location>
        <begin position="846"/>
        <end position="1037"/>
    </location>
</feature>
<dbReference type="Pfam" id="PF26550">
    <property type="entry name" value="Tricorn_2nd"/>
    <property type="match status" value="1"/>
</dbReference>
<dbReference type="InterPro" id="IPR005151">
    <property type="entry name" value="Tail-specific_protease"/>
</dbReference>
<dbReference type="InterPro" id="IPR028204">
    <property type="entry name" value="Tricorn_C1"/>
</dbReference>
<dbReference type="SMART" id="SM00245">
    <property type="entry name" value="TSPc"/>
    <property type="match status" value="1"/>
</dbReference>
<sequence length="1082" mass="118970">MVRTTISLALLLGTASFTAAAQTDSPSKLLRFADIHQDRVVFSYAGDLYTAPLAGGTAFRLTSHEGQELYPKFSPDGRQIAFSAEYNGTRQVFVMPAAGGEPTQLTWYNDVGVMPPRGGTDNRVMDWSPDGQCILVRMNRTPWGERNGRPYCVPAAGGLERPLPMPESGGASYSPDGQSLAFTPIDREFRTWKRYRGGRAQDVWTYDLAANTSKQLTDHIGTDQQPMWIGDQVYFVSDRELGTLNLYRVPASGGDASQLTAFSDFDVLWPSAGPGGIVFEKGGSLWHFDPADGQSREIPIRIAADLPETQPRWVDGRDFIDSFSLAPGAERVAIAARGELFTVPVKQGATRNVAHSADAREHSVRWSPDGRWLAYYSDQSGEYELYVRRQDGGGQPRQLTQGGDIWRLNPVWSPDSSRIAISDRLHRLSVVEVSTGTSVQVDVGQYGSPDDYVFSPDSRWLAYAKVNKSNNSSIWLYSIADGKTYQLTGDESRERNPVFDPKGRWLYFLSDRDYNLTFSAFEFNFLYTNATRVYAASLQADGEPFYRNLSDEAGAGGKTEGGAGKSDKAPLRIDLPGFASRVQALKLPPGNYAGLAAGQDGAYVAAVSNGGNGGGAELKYLGRDADEATSYGQITGYELSADGKQILLRRGKDFALIDAKPGQDFDKHKLDLSELKLRVEPRREWQQLYVDAWRILRDVFYDEGMHGQNWLAIRDKYQGLIPHLGSRADLDYVLSEIAGEANAGHVYVESGDQPRVKRVASGLLGAELQPDDSGHVRVGRIFGGENWDQSRRSPLTEPGVSVKEGELILAIDGVSTRGVANVYQLLEGKADQVVELRVAGSPSADSRVERVKPIASEGNLRYLDWVESRRRMVEQASGGRIGYIHLPNTAVDGSREMFRGLLAYASRDALILDDRYNGGGFIPDRMIELLARSPLNYWKSKGLEPYATPLLSHLGPKAMLINGQSSSGGDALPYYFRRLGLGKLFGTRTWGGLIGIQGSNPRLADGGTILAATFRFLDTEGRWDVEDTGVAPDVEVIDRPEAYANDRDPTLEAAVAHLLRELESNPPKRPQTPPAPTTFPRE</sequence>
<dbReference type="PIRSF" id="PIRSF036421">
    <property type="entry name" value="Tricorn_protease"/>
    <property type="match status" value="1"/>
</dbReference>
<keyword evidence="6 7" id="KW-0720">Serine protease</keyword>
<comment type="caution">
    <text evidence="12">The sequence shown here is derived from an EMBL/GenBank/DDBJ whole genome shotgun (WGS) entry which is preliminary data.</text>
</comment>
<dbReference type="InterPro" id="IPR029414">
    <property type="entry name" value="Tricorn_PDZ"/>
</dbReference>
<evidence type="ECO:0000256" key="8">
    <source>
        <dbReference type="PIRSR" id="PIRSR036421-1"/>
    </source>
</evidence>
<evidence type="ECO:0000256" key="9">
    <source>
        <dbReference type="SAM" id="MobiDB-lite"/>
    </source>
</evidence>
<feature type="chain" id="PRO_5043722302" description="Tricorn protease homolog" evidence="10">
    <location>
        <begin position="22"/>
        <end position="1082"/>
    </location>
</feature>
<keyword evidence="10" id="KW-0732">Signal</keyword>
<dbReference type="InterPro" id="IPR036034">
    <property type="entry name" value="PDZ_sf"/>
</dbReference>
<dbReference type="SUPFAM" id="SSF52096">
    <property type="entry name" value="ClpP/crotonase"/>
    <property type="match status" value="1"/>
</dbReference>
<protein>
    <recommendedName>
        <fullName evidence="7">Tricorn protease homolog</fullName>
        <ecNumber evidence="7">3.4.21.-</ecNumber>
    </recommendedName>
</protein>
<feature type="region of interest" description="Disordered" evidence="9">
    <location>
        <begin position="1060"/>
        <end position="1082"/>
    </location>
</feature>
<dbReference type="GO" id="GO:0005737">
    <property type="term" value="C:cytoplasm"/>
    <property type="evidence" value="ECO:0007669"/>
    <property type="project" value="UniProtKB-SubCell"/>
</dbReference>
<dbReference type="Gene3D" id="2.130.10.10">
    <property type="entry name" value="YVTN repeat-like/Quinoprotein amine dehydrogenase"/>
    <property type="match status" value="1"/>
</dbReference>
<dbReference type="Pfam" id="PF14685">
    <property type="entry name" value="PDZ_Tricorn"/>
    <property type="match status" value="1"/>
</dbReference>
<evidence type="ECO:0000256" key="3">
    <source>
        <dbReference type="ARBA" id="ARBA00022490"/>
    </source>
</evidence>
<dbReference type="RefSeq" id="WP_192029233.1">
    <property type="nucleotide sequence ID" value="NZ_JACYTR010000013.1"/>
</dbReference>
<dbReference type="Pfam" id="PF03572">
    <property type="entry name" value="Peptidase_S41"/>
    <property type="match status" value="1"/>
</dbReference>
<feature type="active site" description="Charge relay system" evidence="8">
    <location>
        <position position="1026"/>
    </location>
</feature>
<evidence type="ECO:0000256" key="5">
    <source>
        <dbReference type="ARBA" id="ARBA00022801"/>
    </source>
</evidence>
<dbReference type="SUPFAM" id="SSF50156">
    <property type="entry name" value="PDZ domain-like"/>
    <property type="match status" value="1"/>
</dbReference>
<dbReference type="GO" id="GO:0006508">
    <property type="term" value="P:proteolysis"/>
    <property type="evidence" value="ECO:0007669"/>
    <property type="project" value="UniProtKB-UniRule"/>
</dbReference>
<evidence type="ECO:0000259" key="11">
    <source>
        <dbReference type="SMART" id="SM00245"/>
    </source>
</evidence>
<evidence type="ECO:0000256" key="6">
    <source>
        <dbReference type="ARBA" id="ARBA00022825"/>
    </source>
</evidence>
<dbReference type="SUPFAM" id="SSF69304">
    <property type="entry name" value="Tricorn protease N-terminal domain"/>
    <property type="match status" value="1"/>
</dbReference>
<dbReference type="Gene3D" id="2.30.42.10">
    <property type="match status" value="1"/>
</dbReference>
<name>A0AAW3ZK28_9GAMM</name>
<evidence type="ECO:0000256" key="4">
    <source>
        <dbReference type="ARBA" id="ARBA00022670"/>
    </source>
</evidence>
<evidence type="ECO:0000256" key="7">
    <source>
        <dbReference type="PIRNR" id="PIRNR036421"/>
    </source>
</evidence>
<dbReference type="Pfam" id="PF26549">
    <property type="entry name" value="Tricorn_N"/>
    <property type="match status" value="1"/>
</dbReference>
<evidence type="ECO:0000256" key="2">
    <source>
        <dbReference type="ARBA" id="ARBA00008524"/>
    </source>
</evidence>
<dbReference type="PANTHER" id="PTHR43253">
    <property type="entry name" value="TRICORN PROTEASE HOMOLOG 2-RELATED"/>
    <property type="match status" value="1"/>
</dbReference>
<feature type="active site" description="Nucleophile" evidence="8">
    <location>
        <position position="967"/>
    </location>
</feature>
<dbReference type="CDD" id="cd07562">
    <property type="entry name" value="Peptidase_S41_TRI"/>
    <property type="match status" value="1"/>
</dbReference>